<name>A0ABT6BXV6_9ACTN</name>
<dbReference type="Proteomes" id="UP001152308">
    <property type="component" value="Unassembled WGS sequence"/>
</dbReference>
<proteinExistence type="predicted"/>
<reference evidence="1" key="2">
    <citation type="submission" date="2022-01" db="EMBL/GenBank/DDBJ databases">
        <authorList>
            <person name="Sanchez-Suarez J."/>
            <person name="Villamil L."/>
            <person name="Diaz L.E."/>
        </authorList>
    </citation>
    <scope>NUCLEOTIDE SEQUENCE</scope>
    <source>
        <strain evidence="1">EUFUS-Z928</strain>
    </source>
</reference>
<dbReference type="PANTHER" id="PTHR37310">
    <property type="entry name" value="CYTOPLASMIC PROTEIN-RELATED"/>
    <property type="match status" value="1"/>
</dbReference>
<evidence type="ECO:0000313" key="1">
    <source>
        <dbReference type="EMBL" id="MDF6102758.1"/>
    </source>
</evidence>
<evidence type="ECO:0000313" key="2">
    <source>
        <dbReference type="Proteomes" id="UP001152308"/>
    </source>
</evidence>
<dbReference type="Gene3D" id="1.20.1270.360">
    <property type="match status" value="1"/>
</dbReference>
<sequence length="134" mass="14070">MSSATQMLRAHPGAADIDEELLAAAIDAATDCAQVCTACADACLAEKSVGDLVACIRTDLDCADICAVTARVLTRRTRPDDEVVRAVLRACIDACRACGGECAQHAEMHEHCRLCAEACGRCEEACRELAATLG</sequence>
<protein>
    <submittedName>
        <fullName evidence="1">Four-helix bundle copper-binding protein</fullName>
    </submittedName>
</protein>
<gene>
    <name evidence="1" type="ORF">L2299_17050</name>
</gene>
<comment type="caution">
    <text evidence="1">The sequence shown here is derived from an EMBL/GenBank/DDBJ whole genome shotgun (WGS) entry which is preliminary data.</text>
</comment>
<dbReference type="InterPro" id="IPR005560">
    <property type="entry name" value="Csp_YhjQ"/>
</dbReference>
<dbReference type="RefSeq" id="WP_277244183.1">
    <property type="nucleotide sequence ID" value="NZ_JAKJLQ010000013.1"/>
</dbReference>
<keyword evidence="2" id="KW-1185">Reference proteome</keyword>
<dbReference type="PANTHER" id="PTHR37310:SF1">
    <property type="entry name" value="CYTOPLASMIC PROTEIN"/>
    <property type="match status" value="1"/>
</dbReference>
<dbReference type="CDD" id="cd08026">
    <property type="entry name" value="DUF326"/>
    <property type="match status" value="1"/>
</dbReference>
<reference evidence="1" key="1">
    <citation type="journal article" date="2022" name="Data Brief">
        <title>Draft genome sequence data of Gordonia hongkongensis strain EUFUS-Z928 isolated from the octocoral Eunicea fusca.</title>
        <authorList>
            <person name="Sanchez-Suarez J."/>
            <person name="Diaz L."/>
            <person name="Melo-Bolivar J."/>
            <person name="Villamil L."/>
        </authorList>
    </citation>
    <scope>NUCLEOTIDE SEQUENCE</scope>
    <source>
        <strain evidence="1">EUFUS-Z928</strain>
    </source>
</reference>
<dbReference type="InterPro" id="IPR044543">
    <property type="entry name" value="YHJQ-like"/>
</dbReference>
<dbReference type="EMBL" id="JAKJLQ010000013">
    <property type="protein sequence ID" value="MDF6102758.1"/>
    <property type="molecule type" value="Genomic_DNA"/>
</dbReference>
<dbReference type="Pfam" id="PF03860">
    <property type="entry name" value="Csp"/>
    <property type="match status" value="1"/>
</dbReference>
<organism evidence="1 2">
    <name type="scientific">Gordonia hongkongensis</name>
    <dbReference type="NCBI Taxonomy" id="1701090"/>
    <lineage>
        <taxon>Bacteria</taxon>
        <taxon>Bacillati</taxon>
        <taxon>Actinomycetota</taxon>
        <taxon>Actinomycetes</taxon>
        <taxon>Mycobacteriales</taxon>
        <taxon>Gordoniaceae</taxon>
        <taxon>Gordonia</taxon>
    </lineage>
</organism>
<accession>A0ABT6BXV6</accession>